<protein>
    <submittedName>
        <fullName evidence="2">Uncharacterized protein</fullName>
    </submittedName>
</protein>
<proteinExistence type="predicted"/>
<dbReference type="Proteomes" id="UP000094526">
    <property type="component" value="Unassembled WGS sequence"/>
</dbReference>
<dbReference type="OrthoDB" id="10373967at2759"/>
<dbReference type="VEuPathDB" id="FungiDB:CLCR_07747"/>
<evidence type="ECO:0000256" key="1">
    <source>
        <dbReference type="SAM" id="SignalP"/>
    </source>
</evidence>
<dbReference type="AlphaFoldDB" id="A0A1C1CQB9"/>
<name>A0A1C1CQB9_9EURO</name>
<feature type="signal peptide" evidence="1">
    <location>
        <begin position="1"/>
        <end position="23"/>
    </location>
</feature>
<keyword evidence="3" id="KW-1185">Reference proteome</keyword>
<dbReference type="VEuPathDB" id="FungiDB:G647_05340"/>
<organism evidence="2 3">
    <name type="scientific">Cladophialophora carrionii</name>
    <dbReference type="NCBI Taxonomy" id="86049"/>
    <lineage>
        <taxon>Eukaryota</taxon>
        <taxon>Fungi</taxon>
        <taxon>Dikarya</taxon>
        <taxon>Ascomycota</taxon>
        <taxon>Pezizomycotina</taxon>
        <taxon>Eurotiomycetes</taxon>
        <taxon>Chaetothyriomycetidae</taxon>
        <taxon>Chaetothyriales</taxon>
        <taxon>Herpotrichiellaceae</taxon>
        <taxon>Cladophialophora</taxon>
    </lineage>
</organism>
<gene>
    <name evidence="2" type="ORF">CLCR_07747</name>
</gene>
<feature type="chain" id="PRO_5008650972" evidence="1">
    <location>
        <begin position="24"/>
        <end position="135"/>
    </location>
</feature>
<comment type="caution">
    <text evidence="2">The sequence shown here is derived from an EMBL/GenBank/DDBJ whole genome shotgun (WGS) entry which is preliminary data.</text>
</comment>
<evidence type="ECO:0000313" key="2">
    <source>
        <dbReference type="EMBL" id="OCT50673.1"/>
    </source>
</evidence>
<keyword evidence="1" id="KW-0732">Signal</keyword>
<sequence>MKIPTLCAALCTAILTGIGIADAAIVARLGFIPGRPGANCAQKDVTLYIDVNTSMVNRTTDILGPSGPSVQFGTVALEYLVPGCELLLCSQASSCDSDSAVHVYKPVCSVTYSDRVYWARYAVLCDGTEPMELEG</sequence>
<evidence type="ECO:0000313" key="3">
    <source>
        <dbReference type="Proteomes" id="UP000094526"/>
    </source>
</evidence>
<dbReference type="EMBL" id="LGRB01000010">
    <property type="protein sequence ID" value="OCT50673.1"/>
    <property type="molecule type" value="Genomic_DNA"/>
</dbReference>
<accession>A0A1C1CQB9</accession>
<reference evidence="3" key="1">
    <citation type="submission" date="2015-07" db="EMBL/GenBank/DDBJ databases">
        <authorList>
            <person name="Teixeira M.M."/>
            <person name="Souza R.C."/>
            <person name="Almeida L.G."/>
            <person name="Vicente V.A."/>
            <person name="de Hoog S."/>
            <person name="Bocca A.L."/>
            <person name="de Almeida S.R."/>
            <person name="Vasconcelos A.T."/>
            <person name="Felipe M.S."/>
        </authorList>
    </citation>
    <scope>NUCLEOTIDE SEQUENCE [LARGE SCALE GENOMIC DNA]</scope>
    <source>
        <strain evidence="3">KSF</strain>
    </source>
</reference>